<keyword evidence="18" id="KW-0539">Nucleus</keyword>
<dbReference type="InterPro" id="IPR017938">
    <property type="entry name" value="Riboflavin_synthase-like_b-brl"/>
</dbReference>
<dbReference type="InterPro" id="IPR017927">
    <property type="entry name" value="FAD-bd_FR_type"/>
</dbReference>
<dbReference type="Gene3D" id="3.40.50.80">
    <property type="entry name" value="Nucleotide-binding domain of ferredoxin-NADP reductase (FNR) module"/>
    <property type="match status" value="1"/>
</dbReference>
<evidence type="ECO:0000256" key="22">
    <source>
        <dbReference type="ARBA" id="ARBA00093404"/>
    </source>
</evidence>
<keyword evidence="13 23" id="KW-1133">Transmembrane helix</keyword>
<keyword evidence="16" id="KW-1015">Disulfide bond</keyword>
<protein>
    <recommendedName>
        <fullName evidence="21">NADPH oxidase 4</fullName>
        <ecNumber evidence="6">1.6.3.1</ecNumber>
    </recommendedName>
</protein>
<dbReference type="FunFam" id="2.40.30.10:FF:000183">
    <property type="entry name" value="NADPH oxidase 4"/>
    <property type="match status" value="1"/>
</dbReference>
<feature type="transmembrane region" description="Helical" evidence="23">
    <location>
        <begin position="189"/>
        <end position="213"/>
    </location>
</feature>
<dbReference type="InterPro" id="IPR000778">
    <property type="entry name" value="Cyt_b245_heavy_chain"/>
</dbReference>
<reference evidence="25" key="2">
    <citation type="submission" date="2025-08" db="UniProtKB">
        <authorList>
            <consortium name="Ensembl"/>
        </authorList>
    </citation>
    <scope>IDENTIFICATION</scope>
</reference>
<evidence type="ECO:0000256" key="15">
    <source>
        <dbReference type="ARBA" id="ARBA00023136"/>
    </source>
</evidence>
<accession>A0AAY4DBI2</accession>
<reference evidence="25" key="3">
    <citation type="submission" date="2025-09" db="UniProtKB">
        <authorList>
            <consortium name="Ensembl"/>
        </authorList>
    </citation>
    <scope>IDENTIFICATION</scope>
</reference>
<evidence type="ECO:0000256" key="1">
    <source>
        <dbReference type="ARBA" id="ARBA00004123"/>
    </source>
</evidence>
<comment type="catalytic activity">
    <reaction evidence="20">
        <text>NADPH + 2 O2 = 2 superoxide + NADP(+) + H(+)</text>
        <dbReference type="Rhea" id="RHEA:63180"/>
        <dbReference type="ChEBI" id="CHEBI:15378"/>
        <dbReference type="ChEBI" id="CHEBI:15379"/>
        <dbReference type="ChEBI" id="CHEBI:18421"/>
        <dbReference type="ChEBI" id="CHEBI:57783"/>
        <dbReference type="ChEBI" id="CHEBI:58349"/>
    </reaction>
</comment>
<dbReference type="PANTHER" id="PTHR11972:SF206">
    <property type="entry name" value="NADPH OXIDASE 4"/>
    <property type="match status" value="1"/>
</dbReference>
<dbReference type="InterPro" id="IPR050369">
    <property type="entry name" value="RBOH/FRE"/>
</dbReference>
<evidence type="ECO:0000256" key="19">
    <source>
        <dbReference type="ARBA" id="ARBA00048762"/>
    </source>
</evidence>
<dbReference type="GO" id="GO:0043020">
    <property type="term" value="C:NADPH oxidase complex"/>
    <property type="evidence" value="ECO:0007669"/>
    <property type="project" value="TreeGrafter"/>
</dbReference>
<feature type="transmembrane region" description="Helical" evidence="23">
    <location>
        <begin position="406"/>
        <end position="429"/>
    </location>
</feature>
<dbReference type="GO" id="GO:0005789">
    <property type="term" value="C:endoplasmic reticulum membrane"/>
    <property type="evidence" value="ECO:0007669"/>
    <property type="project" value="UniProtKB-SubCell"/>
</dbReference>
<evidence type="ECO:0000256" key="12">
    <source>
        <dbReference type="ARBA" id="ARBA00022949"/>
    </source>
</evidence>
<evidence type="ECO:0000256" key="2">
    <source>
        <dbReference type="ARBA" id="ARBA00004246"/>
    </source>
</evidence>
<evidence type="ECO:0000256" key="5">
    <source>
        <dbReference type="ARBA" id="ARBA00004651"/>
    </source>
</evidence>
<evidence type="ECO:0000313" key="26">
    <source>
        <dbReference type="Proteomes" id="UP000694580"/>
    </source>
</evidence>
<keyword evidence="9 23" id="KW-0812">Transmembrane</keyword>
<dbReference type="RefSeq" id="XP_028818080.1">
    <property type="nucleotide sequence ID" value="XM_028962247.1"/>
</dbReference>
<evidence type="ECO:0000256" key="3">
    <source>
        <dbReference type="ARBA" id="ARBA00004477"/>
    </source>
</evidence>
<dbReference type="SUPFAM" id="SSF52343">
    <property type="entry name" value="Ferredoxin reductase-like, C-terminal NADP-linked domain"/>
    <property type="match status" value="1"/>
</dbReference>
<dbReference type="GO" id="GO:0005634">
    <property type="term" value="C:nucleus"/>
    <property type="evidence" value="ECO:0007669"/>
    <property type="project" value="UniProtKB-SubCell"/>
</dbReference>
<dbReference type="GO" id="GO:0048471">
    <property type="term" value="C:perinuclear region of cytoplasm"/>
    <property type="evidence" value="ECO:0007669"/>
    <property type="project" value="UniProtKB-ARBA"/>
</dbReference>
<keyword evidence="8" id="KW-0963">Cytoplasm</keyword>
<evidence type="ECO:0000256" key="7">
    <source>
        <dbReference type="ARBA" id="ARBA00022475"/>
    </source>
</evidence>
<dbReference type="InterPro" id="IPR039261">
    <property type="entry name" value="FNR_nucleotide-bd"/>
</dbReference>
<keyword evidence="15 23" id="KW-0472">Membrane</keyword>
<keyword evidence="10" id="KW-0256">Endoplasmic reticulum</keyword>
<keyword evidence="11" id="KW-0521">NADP</keyword>
<dbReference type="InterPro" id="IPR013121">
    <property type="entry name" value="Fe_red_NAD-bd_6"/>
</dbReference>
<dbReference type="Pfam" id="PF08030">
    <property type="entry name" value="NAD_binding_6"/>
    <property type="match status" value="1"/>
</dbReference>
<evidence type="ECO:0000256" key="18">
    <source>
        <dbReference type="ARBA" id="ARBA00023242"/>
    </source>
</evidence>
<dbReference type="SUPFAM" id="SSF63380">
    <property type="entry name" value="Riboflavin synthase domain-like"/>
    <property type="match status" value="1"/>
</dbReference>
<dbReference type="GO" id="GO:0042554">
    <property type="term" value="P:superoxide anion generation"/>
    <property type="evidence" value="ECO:0007669"/>
    <property type="project" value="TreeGrafter"/>
</dbReference>
<dbReference type="Pfam" id="PF01794">
    <property type="entry name" value="Ferric_reduct"/>
    <property type="match status" value="1"/>
</dbReference>
<dbReference type="EC" id="1.6.3.1" evidence="6"/>
<evidence type="ECO:0000256" key="6">
    <source>
        <dbReference type="ARBA" id="ARBA00012698"/>
    </source>
</evidence>
<feature type="transmembrane region" description="Helical" evidence="23">
    <location>
        <begin position="59"/>
        <end position="83"/>
    </location>
</feature>
<reference evidence="25 26" key="1">
    <citation type="submission" date="2020-06" db="EMBL/GenBank/DDBJ databases">
        <authorList>
            <consortium name="Wellcome Sanger Institute Data Sharing"/>
        </authorList>
    </citation>
    <scope>NUCLEOTIDE SEQUENCE [LARGE SCALE GENOMIC DNA]</scope>
</reference>
<feature type="transmembrane region" description="Helical" evidence="23">
    <location>
        <begin position="14"/>
        <end position="39"/>
    </location>
</feature>
<dbReference type="GO" id="GO:0016174">
    <property type="term" value="F:NAD(P)H oxidase H2O2-forming activity"/>
    <property type="evidence" value="ECO:0007669"/>
    <property type="project" value="UniProtKB-EC"/>
</dbReference>
<dbReference type="Proteomes" id="UP000694580">
    <property type="component" value="Chromosome 19"/>
</dbReference>
<dbReference type="GO" id="GO:0005925">
    <property type="term" value="C:focal adhesion"/>
    <property type="evidence" value="ECO:0007669"/>
    <property type="project" value="UniProtKB-SubCell"/>
</dbReference>
<organism evidence="25 26">
    <name type="scientific">Denticeps clupeoides</name>
    <name type="common">denticle herring</name>
    <dbReference type="NCBI Taxonomy" id="299321"/>
    <lineage>
        <taxon>Eukaryota</taxon>
        <taxon>Metazoa</taxon>
        <taxon>Chordata</taxon>
        <taxon>Craniata</taxon>
        <taxon>Vertebrata</taxon>
        <taxon>Euteleostomi</taxon>
        <taxon>Actinopterygii</taxon>
        <taxon>Neopterygii</taxon>
        <taxon>Teleostei</taxon>
        <taxon>Clupei</taxon>
        <taxon>Clupeiformes</taxon>
        <taxon>Denticipitoidei</taxon>
        <taxon>Denticipitidae</taxon>
        <taxon>Denticeps</taxon>
    </lineage>
</organism>
<evidence type="ECO:0000256" key="13">
    <source>
        <dbReference type="ARBA" id="ARBA00022989"/>
    </source>
</evidence>
<evidence type="ECO:0000256" key="14">
    <source>
        <dbReference type="ARBA" id="ARBA00023002"/>
    </source>
</evidence>
<dbReference type="Pfam" id="PF08022">
    <property type="entry name" value="FAD_binding_8"/>
    <property type="match status" value="1"/>
</dbReference>
<evidence type="ECO:0000256" key="21">
    <source>
        <dbReference type="ARBA" id="ARBA00067129"/>
    </source>
</evidence>
<evidence type="ECO:0000256" key="11">
    <source>
        <dbReference type="ARBA" id="ARBA00022857"/>
    </source>
</evidence>
<dbReference type="AlphaFoldDB" id="A0AAY4DBI2"/>
<evidence type="ECO:0000256" key="16">
    <source>
        <dbReference type="ARBA" id="ARBA00023157"/>
    </source>
</evidence>
<feature type="domain" description="FAD-binding FR-type" evidence="24">
    <location>
        <begin position="288"/>
        <end position="402"/>
    </location>
</feature>
<keyword evidence="14" id="KW-0560">Oxidoreductase</keyword>
<dbReference type="InterPro" id="IPR013130">
    <property type="entry name" value="Fe3_Rdtase_TM_dom"/>
</dbReference>
<proteinExistence type="predicted"/>
<keyword evidence="17" id="KW-0325">Glycoprotein</keyword>
<dbReference type="PRINTS" id="PR00466">
    <property type="entry name" value="GP91PHOX"/>
</dbReference>
<evidence type="ECO:0000256" key="17">
    <source>
        <dbReference type="ARBA" id="ARBA00023180"/>
    </source>
</evidence>
<evidence type="ECO:0000256" key="8">
    <source>
        <dbReference type="ARBA" id="ARBA00022490"/>
    </source>
</evidence>
<dbReference type="InterPro" id="IPR013112">
    <property type="entry name" value="FAD-bd_8"/>
</dbReference>
<evidence type="ECO:0000256" key="4">
    <source>
        <dbReference type="ARBA" id="ARBA00004496"/>
    </source>
</evidence>
<comment type="catalytic activity">
    <reaction evidence="19">
        <text>NADPH + O2 + H(+) = H2O2 + NADP(+)</text>
        <dbReference type="Rhea" id="RHEA:11260"/>
        <dbReference type="ChEBI" id="CHEBI:15378"/>
        <dbReference type="ChEBI" id="CHEBI:15379"/>
        <dbReference type="ChEBI" id="CHEBI:16240"/>
        <dbReference type="ChEBI" id="CHEBI:57783"/>
        <dbReference type="ChEBI" id="CHEBI:58349"/>
        <dbReference type="EC" id="1.6.3.1"/>
    </reaction>
</comment>
<dbReference type="GeneTree" id="ENSGT00940000167196"/>
<dbReference type="Ensembl" id="ENSDCDT00010052578.1">
    <property type="protein sequence ID" value="ENSDCDP00010042539.1"/>
    <property type="gene ID" value="ENSDCDG00010026764.1"/>
</dbReference>
<comment type="subcellular location">
    <subcellularLocation>
        <location evidence="2">Cell junction</location>
        <location evidence="2">Focal adhesion</location>
    </subcellularLocation>
    <subcellularLocation>
        <location evidence="5">Cell membrane</location>
        <topology evidence="5">Multi-pass membrane protein</topology>
    </subcellularLocation>
    <subcellularLocation>
        <location evidence="4">Cytoplasm</location>
    </subcellularLocation>
    <subcellularLocation>
        <location evidence="3">Endoplasmic reticulum membrane</location>
        <topology evidence="3">Multi-pass membrane protein</topology>
    </subcellularLocation>
    <subcellularLocation>
        <location evidence="1">Nucleus</location>
    </subcellularLocation>
</comment>
<dbReference type="PROSITE" id="PS51384">
    <property type="entry name" value="FAD_FR"/>
    <property type="match status" value="1"/>
</dbReference>
<dbReference type="CDD" id="cd06186">
    <property type="entry name" value="NOX_Duox_like_FAD_NADP"/>
    <property type="match status" value="1"/>
</dbReference>
<dbReference type="FunFam" id="3.40.50.80:FF:000015">
    <property type="entry name" value="NADPH oxidase 4"/>
    <property type="match status" value="1"/>
</dbReference>
<keyword evidence="12" id="KW-0965">Cell junction</keyword>
<name>A0AAY4DBI2_9TELE</name>
<evidence type="ECO:0000256" key="20">
    <source>
        <dbReference type="ARBA" id="ARBA00049908"/>
    </source>
</evidence>
<dbReference type="GeneID" id="114769331"/>
<evidence type="ECO:0000259" key="24">
    <source>
        <dbReference type="PROSITE" id="PS51384"/>
    </source>
</evidence>
<dbReference type="PANTHER" id="PTHR11972">
    <property type="entry name" value="NADPH OXIDASE"/>
    <property type="match status" value="1"/>
</dbReference>
<evidence type="ECO:0000313" key="25">
    <source>
        <dbReference type="Ensembl" id="ENSDCDP00010042539.1"/>
    </source>
</evidence>
<evidence type="ECO:0000256" key="9">
    <source>
        <dbReference type="ARBA" id="ARBA00022692"/>
    </source>
</evidence>
<keyword evidence="26" id="KW-1185">Reference proteome</keyword>
<dbReference type="GO" id="GO:0016175">
    <property type="term" value="F:superoxide-generating NAD(P)H oxidase activity"/>
    <property type="evidence" value="ECO:0007669"/>
    <property type="project" value="UniProtKB-ARBA"/>
</dbReference>
<sequence length="561" mass="64007">MALSLRSWVANDGWARLVLVLWLVANVALFWRTFMTYYSGPQYNYLHQMLGLGLCVSRASATLLNLNCCLVLLPMCRTVLTCLRGKKQVWGRGVRRVFDQSRSFHTTCGFTICFMSVVHVSAHLINAVSFSVRFSDDFPSLNMAQHRGQDPRIIILTTVPGITGVLLVLILFLMFTASSNYIRLSSYEIFFYTHNLFIIFYIILMLHVVGGALKYQSNVDMHPPGCLQSNHTSLSDGVGDNQKDSSLGATETFCREEARFSPHFPVTWLWVSAPLCLYCAERLCRYVQSSIPVTIVSVVKHPCDVIEVCMMKNGFKARPGQYILLSCSSVSSFESHPFTLTKCPTKKKETFCVHLRVVGDWTELLTHQLLTEFSQSEVLPMVHQTRYPKLLVDGPFGSPSEEVFNYKISVCVAGGIGVTPFACILHALLDGWMQYKLRRLYFVWACKDLQSFYWFADLLCTLHNKLWEENRPDYLNIQLYLSTQTEFQHLCEERYKPLSSRLRIGRPQWELLFDEIGRSNNHKRIGVFCCGPKGMSRALHSLCNSNPHPGVTFEFNTESFI</sequence>
<keyword evidence="7" id="KW-1003">Cell membrane</keyword>
<comment type="function">
    <text evidence="22">NADPH oxidase that catalyzes predominantly the reduction of oxygen to H2O2. Can also catalyze to a smaller extent, the reduction of oxygen to superoxide. May function as an oxygen sensor regulating the KCNK3/TASK-1 potassium channel and HIF1A activity. May regulate insulin signaling cascade. May play a role in apoptosis, bone resorption and lipolysaccharide-mediated activation of NFKB. May produce superoxide in the nucleus and play a role in regulating gene expression upon cell stimulation. Promotes ferroptosis, reactive oxygen species production and reduced glutathione (GSH) levels by activating NLRP3 inflammasome activation and cytokine release.</text>
</comment>
<evidence type="ECO:0000256" key="10">
    <source>
        <dbReference type="ARBA" id="ARBA00022824"/>
    </source>
</evidence>
<evidence type="ECO:0000256" key="23">
    <source>
        <dbReference type="SAM" id="Phobius"/>
    </source>
</evidence>
<feature type="transmembrane region" description="Helical" evidence="23">
    <location>
        <begin position="153"/>
        <end position="177"/>
    </location>
</feature>
<dbReference type="GO" id="GO:0006952">
    <property type="term" value="P:defense response"/>
    <property type="evidence" value="ECO:0007669"/>
    <property type="project" value="TreeGrafter"/>
</dbReference>
<gene>
    <name evidence="25" type="primary">NOX4</name>
</gene>